<dbReference type="Gene3D" id="2.40.128.130">
    <property type="entry name" value="Autotransporter beta-domain"/>
    <property type="match status" value="1"/>
</dbReference>
<accession>A0ABN6EW41</accession>
<evidence type="ECO:0000313" key="2">
    <source>
        <dbReference type="EMBL" id="BCS89479.1"/>
    </source>
</evidence>
<reference evidence="2" key="1">
    <citation type="journal article" date="2022" name="Arch. Microbiol.">
        <title>Pseudodesulfovibrio sediminis sp. nov., a mesophilic and neutrophilic sulfate-reducing bacterium isolated from sediment of a brackish lake.</title>
        <authorList>
            <person name="Takahashi A."/>
            <person name="Kojima H."/>
            <person name="Watanabe M."/>
            <person name="Fukui M."/>
        </authorList>
    </citation>
    <scope>NUCLEOTIDE SEQUENCE</scope>
    <source>
        <strain evidence="2">SF6</strain>
    </source>
</reference>
<dbReference type="SMART" id="SM00869">
    <property type="entry name" value="Autotransporter"/>
    <property type="match status" value="1"/>
</dbReference>
<evidence type="ECO:0000313" key="3">
    <source>
        <dbReference type="Proteomes" id="UP001053296"/>
    </source>
</evidence>
<name>A0ABN6EW41_9BACT</name>
<dbReference type="NCBIfam" id="TIGR01414">
    <property type="entry name" value="autotrans_barl"/>
    <property type="match status" value="1"/>
</dbReference>
<dbReference type="InterPro" id="IPR006315">
    <property type="entry name" value="OM_autotransptr_brl_dom"/>
</dbReference>
<dbReference type="Proteomes" id="UP001053296">
    <property type="component" value="Chromosome"/>
</dbReference>
<dbReference type="InterPro" id="IPR005546">
    <property type="entry name" value="Autotransporte_beta"/>
</dbReference>
<protein>
    <recommendedName>
        <fullName evidence="1">Autotransporter domain-containing protein</fullName>
    </recommendedName>
</protein>
<dbReference type="PROSITE" id="PS51208">
    <property type="entry name" value="AUTOTRANSPORTER"/>
    <property type="match status" value="1"/>
</dbReference>
<dbReference type="SUPFAM" id="SSF103515">
    <property type="entry name" value="Autotransporter"/>
    <property type="match status" value="1"/>
</dbReference>
<organism evidence="2 3">
    <name type="scientific">Pseudodesulfovibrio sediminis</name>
    <dbReference type="NCBI Taxonomy" id="2810563"/>
    <lineage>
        <taxon>Bacteria</taxon>
        <taxon>Pseudomonadati</taxon>
        <taxon>Thermodesulfobacteriota</taxon>
        <taxon>Desulfovibrionia</taxon>
        <taxon>Desulfovibrionales</taxon>
        <taxon>Desulfovibrionaceae</taxon>
    </lineage>
</organism>
<proteinExistence type="predicted"/>
<gene>
    <name evidence="2" type="ORF">PSDVSF_27210</name>
</gene>
<dbReference type="InterPro" id="IPR036709">
    <property type="entry name" value="Autotransporte_beta_dom_sf"/>
</dbReference>
<feature type="domain" description="Autotransporter" evidence="1">
    <location>
        <begin position="109"/>
        <end position="361"/>
    </location>
</feature>
<keyword evidence="3" id="KW-1185">Reference proteome</keyword>
<sequence length="361" mass="39671">MLLINNDYIKFKINVGVGTVNRILFLSLLLVCLLWAVAASAETNGQEQSTSDVVRTSSQALTTMVQGRVATIAAPIPAGVEQSANNTIDSKGNFAYSTNVEELGLASGEEAMGIGIWAMGAYTNFKSTTSGAKYDADAYNLMVGADYRATDELLVGLAAGFGVLDLDKKDWNGGADTGSLKTDHEWTIMPYAAYNLTDFTVVDGAFAYTDSRYKDDDGTNVGRYDSERYLTNIGISQYFMYEEWTFSGRAGYMYVHGDLSSYSRGGTNVANPDSYLGQLNLEGKAAYYFENGLQPYTALRYFVDTSSSTRPTNSDYDEFGAVLGVNWYVTDQWIFNLEGSSSLDRSDFESYSGHLNVRYEF</sequence>
<dbReference type="Pfam" id="PF03797">
    <property type="entry name" value="Autotransporter"/>
    <property type="match status" value="1"/>
</dbReference>
<dbReference type="EMBL" id="AP024485">
    <property type="protein sequence ID" value="BCS89479.1"/>
    <property type="molecule type" value="Genomic_DNA"/>
</dbReference>
<evidence type="ECO:0000259" key="1">
    <source>
        <dbReference type="PROSITE" id="PS51208"/>
    </source>
</evidence>